<dbReference type="AlphaFoldDB" id="A0A6L5X150"/>
<dbReference type="Pfam" id="PF21983">
    <property type="entry name" value="NikA-like"/>
    <property type="match status" value="1"/>
</dbReference>
<comment type="caution">
    <text evidence="1">The sequence shown here is derived from an EMBL/GenBank/DDBJ whole genome shotgun (WGS) entry which is preliminary data.</text>
</comment>
<reference evidence="1 2" key="1">
    <citation type="submission" date="2019-08" db="EMBL/GenBank/DDBJ databases">
        <title>In-depth cultivation of the pig gut microbiome towards novel bacterial diversity and tailored functional studies.</title>
        <authorList>
            <person name="Wylensek D."/>
            <person name="Hitch T.C.A."/>
            <person name="Clavel T."/>
        </authorList>
    </citation>
    <scope>NUCLEOTIDE SEQUENCE [LARGE SCALE GENOMIC DNA]</scope>
    <source>
        <strain evidence="1 2">Oil+RF-744-WCA-WT-11</strain>
    </source>
</reference>
<evidence type="ECO:0000313" key="2">
    <source>
        <dbReference type="Proteomes" id="UP000481852"/>
    </source>
</evidence>
<evidence type="ECO:0000313" key="1">
    <source>
        <dbReference type="EMBL" id="MSS14010.1"/>
    </source>
</evidence>
<gene>
    <name evidence="1" type="primary">mobC</name>
    <name evidence="1" type="ORF">FYJ35_02960</name>
</gene>
<accession>A0A6L5X150</accession>
<sequence length="140" mass="16308">MIDTGIGNSEEKEKMAQAKDRNRTIRFTVRVNDQEAKWLREAAWREKRSIADFIRNRAISGDLPRIPVEVSELMKQLNYEVNRIGVNINQLVRSYHINGYQTSAEKRRLEEDLKEIRSLHVKICSRLTEMADGNHKTTAP</sequence>
<keyword evidence="2" id="KW-1185">Reference proteome</keyword>
<dbReference type="EMBL" id="VULZ01000002">
    <property type="protein sequence ID" value="MSS14010.1"/>
    <property type="molecule type" value="Genomic_DNA"/>
</dbReference>
<organism evidence="1 2">
    <name type="scientific">Porcincola intestinalis</name>
    <dbReference type="NCBI Taxonomy" id="2606632"/>
    <lineage>
        <taxon>Bacteria</taxon>
        <taxon>Bacillati</taxon>
        <taxon>Bacillota</taxon>
        <taxon>Clostridia</taxon>
        <taxon>Lachnospirales</taxon>
        <taxon>Lachnospiraceae</taxon>
        <taxon>Porcincola</taxon>
    </lineage>
</organism>
<proteinExistence type="predicted"/>
<protein>
    <submittedName>
        <fullName evidence="1">Plasmid mobilization relaxosome protein MobC</fullName>
    </submittedName>
</protein>
<dbReference type="InterPro" id="IPR053842">
    <property type="entry name" value="NikA-like"/>
</dbReference>
<dbReference type="Proteomes" id="UP000481852">
    <property type="component" value="Unassembled WGS sequence"/>
</dbReference>
<name>A0A6L5X150_9FIRM</name>